<keyword evidence="3" id="KW-0378">Hydrolase</keyword>
<dbReference type="InterPro" id="IPR009835">
    <property type="entry name" value="SrtB"/>
</dbReference>
<proteinExistence type="predicted"/>
<reference evidence="3" key="1">
    <citation type="journal article" date="2022" name="Cell Host Microbe">
        <title>Colonization of the live biotherapeutic product VE303 and modulation of the microbiota and metabolites in healthy volunteers.</title>
        <authorList>
            <person name="Dsouza M."/>
            <person name="Menon R."/>
            <person name="Crossette E."/>
            <person name="Bhattarai S.K."/>
            <person name="Schneider J."/>
            <person name="Kim Y.G."/>
            <person name="Reddy S."/>
            <person name="Caballero S."/>
            <person name="Felix C."/>
            <person name="Cornacchione L."/>
            <person name="Hendrickson J."/>
            <person name="Watson A.R."/>
            <person name="Minot S.S."/>
            <person name="Greenfield N."/>
            <person name="Schopf L."/>
            <person name="Szabady R."/>
            <person name="Patarroyo J."/>
            <person name="Smith W."/>
            <person name="Harrison P."/>
            <person name="Kuijper E.J."/>
            <person name="Kelly C.P."/>
            <person name="Olle B."/>
            <person name="Bobilev D."/>
            <person name="Silber J.L."/>
            <person name="Bucci V."/>
            <person name="Roberts B."/>
            <person name="Faith J."/>
            <person name="Norman J.M."/>
        </authorList>
    </citation>
    <scope>NUCLEOTIDE SEQUENCE</scope>
    <source>
        <strain evidence="3">VE303-04</strain>
    </source>
</reference>
<keyword evidence="2" id="KW-0812">Transmembrane</keyword>
<dbReference type="AlphaFoldDB" id="A0AAW5F7S5"/>
<feature type="transmembrane region" description="Helical" evidence="2">
    <location>
        <begin position="20"/>
        <end position="41"/>
    </location>
</feature>
<name>A0AAW5F7S5_CLOSY</name>
<dbReference type="RefSeq" id="WP_207742711.1">
    <property type="nucleotide sequence ID" value="NZ_JADMRR010000073.1"/>
</dbReference>
<gene>
    <name evidence="3" type="primary">srtB</name>
    <name evidence="3" type="ORF">K5I21_18770</name>
</gene>
<protein>
    <submittedName>
        <fullName evidence="3">Class B sortase</fullName>
        <ecNumber evidence="3">3.4.22.71</ecNumber>
    </submittedName>
</protein>
<dbReference type="SUPFAM" id="SSF63817">
    <property type="entry name" value="Sortase"/>
    <property type="match status" value="1"/>
</dbReference>
<accession>A0AAW5F7S5</accession>
<dbReference type="Gene3D" id="2.40.260.10">
    <property type="entry name" value="Sortase"/>
    <property type="match status" value="1"/>
</dbReference>
<evidence type="ECO:0000256" key="1">
    <source>
        <dbReference type="SAM" id="MobiDB-lite"/>
    </source>
</evidence>
<sequence length="282" mass="32037">MTGEKNKREGGRHKRRPSRVIDTILVVVVLLCGILLAGNILKETAQRKREEEIRKLAVQEEAPAGALRDGETQSLPDMEPEEPAEYHSPVDFESLRAVNPDIVAWIEIPGTDISYPVVQADDNETYLKRDFEGNKSAAGTIFLDCDSSSDLMGLHSILYGHHMKNQTMFAQIVKFKDESFFRENREVILYLPESELHLRTIAAVYGDADGEKRRTEFSSRERFNRYVDEMTKNCSFRELPEGDVEGLYSFVTCSYEFNDARTILYAVREQEGENGAADGKIE</sequence>
<dbReference type="CDD" id="cd05826">
    <property type="entry name" value="Sortase_B"/>
    <property type="match status" value="1"/>
</dbReference>
<evidence type="ECO:0000313" key="4">
    <source>
        <dbReference type="Proteomes" id="UP001203136"/>
    </source>
</evidence>
<dbReference type="EMBL" id="JAINVB010000001">
    <property type="protein sequence ID" value="MCK0087874.1"/>
    <property type="molecule type" value="Genomic_DNA"/>
</dbReference>
<dbReference type="InterPro" id="IPR023365">
    <property type="entry name" value="Sortase_dom-sf"/>
</dbReference>
<comment type="caution">
    <text evidence="3">The sequence shown here is derived from an EMBL/GenBank/DDBJ whole genome shotgun (WGS) entry which is preliminary data.</text>
</comment>
<feature type="region of interest" description="Disordered" evidence="1">
    <location>
        <begin position="60"/>
        <end position="86"/>
    </location>
</feature>
<dbReference type="GO" id="GO:0016787">
    <property type="term" value="F:hydrolase activity"/>
    <property type="evidence" value="ECO:0007669"/>
    <property type="project" value="UniProtKB-KW"/>
</dbReference>
<evidence type="ECO:0000256" key="2">
    <source>
        <dbReference type="SAM" id="Phobius"/>
    </source>
</evidence>
<evidence type="ECO:0000313" key="3">
    <source>
        <dbReference type="EMBL" id="MCK0087874.1"/>
    </source>
</evidence>
<keyword evidence="2" id="KW-0472">Membrane</keyword>
<dbReference type="Proteomes" id="UP001203136">
    <property type="component" value="Unassembled WGS sequence"/>
</dbReference>
<dbReference type="NCBIfam" id="TIGR03064">
    <property type="entry name" value="sortase_srtB"/>
    <property type="match status" value="1"/>
</dbReference>
<organism evidence="3 4">
    <name type="scientific">Clostridium symbiosum</name>
    <name type="common">Bacteroides symbiosus</name>
    <dbReference type="NCBI Taxonomy" id="1512"/>
    <lineage>
        <taxon>Bacteria</taxon>
        <taxon>Bacillati</taxon>
        <taxon>Bacillota</taxon>
        <taxon>Clostridia</taxon>
        <taxon>Lachnospirales</taxon>
        <taxon>Lachnospiraceae</taxon>
        <taxon>Otoolea</taxon>
    </lineage>
</organism>
<dbReference type="EC" id="3.4.22.71" evidence="3"/>
<keyword evidence="2" id="KW-1133">Transmembrane helix</keyword>